<organism evidence="2 3">
    <name type="scientific">Aquisalimonas asiatica</name>
    <dbReference type="NCBI Taxonomy" id="406100"/>
    <lineage>
        <taxon>Bacteria</taxon>
        <taxon>Pseudomonadati</taxon>
        <taxon>Pseudomonadota</taxon>
        <taxon>Gammaproteobacteria</taxon>
        <taxon>Chromatiales</taxon>
        <taxon>Ectothiorhodospiraceae</taxon>
        <taxon>Aquisalimonas</taxon>
    </lineage>
</organism>
<dbReference type="GO" id="GO:0003677">
    <property type="term" value="F:DNA binding"/>
    <property type="evidence" value="ECO:0007669"/>
    <property type="project" value="UniProtKB-KW"/>
</dbReference>
<dbReference type="InterPro" id="IPR027373">
    <property type="entry name" value="RHH_dom"/>
</dbReference>
<name>A0A1H8Q152_9GAMM</name>
<dbReference type="Pfam" id="PF13467">
    <property type="entry name" value="RHH_4"/>
    <property type="match status" value="1"/>
</dbReference>
<dbReference type="AlphaFoldDB" id="A0A1H8Q152"/>
<sequence>MCEIFVSADPHLYAHRSRSLRLHGAVTCIRLENMFWQVLEEIARRDGMSLSQLITRLYDEIVLANGDVSNFSSFLRVSCLRYLALQSDGAIPLDTNVPIRSLEPAAVLRRDRFMRTDTSRDPLQANG</sequence>
<dbReference type="Proteomes" id="UP000199657">
    <property type="component" value="Unassembled WGS sequence"/>
</dbReference>
<accession>A0A1H8Q152</accession>
<evidence type="ECO:0000313" key="2">
    <source>
        <dbReference type="EMBL" id="SEO47796.1"/>
    </source>
</evidence>
<dbReference type="STRING" id="406100.SAMN04488052_101277"/>
<dbReference type="RefSeq" id="WP_091639280.1">
    <property type="nucleotide sequence ID" value="NZ_FOEG01000001.1"/>
</dbReference>
<protein>
    <submittedName>
        <fullName evidence="2">Predicted DNA-binding protein, contains Ribbon-helix-helix (RHH) domain</fullName>
    </submittedName>
</protein>
<feature type="domain" description="Ribbon-helix-helix" evidence="1">
    <location>
        <begin position="16"/>
        <end position="83"/>
    </location>
</feature>
<dbReference type="InterPro" id="IPR038268">
    <property type="entry name" value="RHH_sf"/>
</dbReference>
<keyword evidence="2" id="KW-0238">DNA-binding</keyword>
<gene>
    <name evidence="2" type="ORF">SAMN04488052_101277</name>
</gene>
<reference evidence="2 3" key="1">
    <citation type="submission" date="2016-10" db="EMBL/GenBank/DDBJ databases">
        <authorList>
            <person name="de Groot N.N."/>
        </authorList>
    </citation>
    <scope>NUCLEOTIDE SEQUENCE [LARGE SCALE GENOMIC DNA]</scope>
    <source>
        <strain evidence="2 3">CGMCC 1.6291</strain>
    </source>
</reference>
<evidence type="ECO:0000259" key="1">
    <source>
        <dbReference type="Pfam" id="PF13467"/>
    </source>
</evidence>
<dbReference type="OrthoDB" id="5458732at2"/>
<proteinExistence type="predicted"/>
<dbReference type="Gene3D" id="1.10.3990.20">
    <property type="entry name" value="protein bp1543"/>
    <property type="match status" value="1"/>
</dbReference>
<dbReference type="EMBL" id="FOEG01000001">
    <property type="protein sequence ID" value="SEO47796.1"/>
    <property type="molecule type" value="Genomic_DNA"/>
</dbReference>
<keyword evidence="3" id="KW-1185">Reference proteome</keyword>
<evidence type="ECO:0000313" key="3">
    <source>
        <dbReference type="Proteomes" id="UP000199657"/>
    </source>
</evidence>